<dbReference type="Proteomes" id="UP001057498">
    <property type="component" value="Chromosome"/>
</dbReference>
<gene>
    <name evidence="1" type="ORF">CATMQ487_29590</name>
</gene>
<accession>A0ABM7YNE4</accession>
<sequence length="177" mass="18810">MLMPNPNFFATPTRTPLNQPSLPLHRLLPIRLHHPWPARAWAVGLISAAIAVPVLAGAGATASSNPTVVPKGWLGTWRDAAGGTAAIRVGDGVLRVWGADAHSYYRSSCALSAQNPGVAECAGEGYNHVQGFEFVYRSRMQLQGGVIEEQWSALAGGNTVEGRSRFTLSALPKAGER</sequence>
<name>A0ABM7YNE4_9BURK</name>
<evidence type="ECO:0000313" key="1">
    <source>
        <dbReference type="EMBL" id="BDI05989.1"/>
    </source>
</evidence>
<reference evidence="1" key="1">
    <citation type="submission" date="2022-04" db="EMBL/GenBank/DDBJ databases">
        <title>Whole genome sequence of Sphaerotilus sp. FB-5.</title>
        <authorList>
            <person name="Takeda M."/>
            <person name="Narihara S."/>
            <person name="Akimoto M."/>
            <person name="Akimoto R."/>
            <person name="Nishiyashiki S."/>
            <person name="Murakami T."/>
        </authorList>
    </citation>
    <scope>NUCLEOTIDE SEQUENCE</scope>
    <source>
        <strain evidence="1">FB-5</strain>
    </source>
</reference>
<dbReference type="RefSeq" id="WP_251969314.1">
    <property type="nucleotide sequence ID" value="NZ_AP025730.1"/>
</dbReference>
<keyword evidence="2" id="KW-1185">Reference proteome</keyword>
<dbReference type="EMBL" id="AP025730">
    <property type="protein sequence ID" value="BDI05989.1"/>
    <property type="molecule type" value="Genomic_DNA"/>
</dbReference>
<organism evidence="1 2">
    <name type="scientific">Sphaerotilus microaerophilus</name>
    <dbReference type="NCBI Taxonomy" id="2914710"/>
    <lineage>
        <taxon>Bacteria</taxon>
        <taxon>Pseudomonadati</taxon>
        <taxon>Pseudomonadota</taxon>
        <taxon>Betaproteobacteria</taxon>
        <taxon>Burkholderiales</taxon>
        <taxon>Sphaerotilaceae</taxon>
        <taxon>Sphaerotilus</taxon>
    </lineage>
</organism>
<proteinExistence type="predicted"/>
<protein>
    <submittedName>
        <fullName evidence="1">Uncharacterized protein</fullName>
    </submittedName>
</protein>
<evidence type="ECO:0000313" key="2">
    <source>
        <dbReference type="Proteomes" id="UP001057498"/>
    </source>
</evidence>